<evidence type="ECO:0000256" key="3">
    <source>
        <dbReference type="SAM" id="Coils"/>
    </source>
</evidence>
<feature type="compositionally biased region" description="Low complexity" evidence="4">
    <location>
        <begin position="611"/>
        <end position="621"/>
    </location>
</feature>
<feature type="coiled-coil region" evidence="3">
    <location>
        <begin position="462"/>
        <end position="516"/>
    </location>
</feature>
<keyword evidence="7" id="KW-1185">Reference proteome</keyword>
<evidence type="ECO:0000313" key="7">
    <source>
        <dbReference type="Proteomes" id="UP000241462"/>
    </source>
</evidence>
<keyword evidence="2" id="KW-0479">Metal-binding</keyword>
<dbReference type="GO" id="GO:0015074">
    <property type="term" value="P:DNA integration"/>
    <property type="evidence" value="ECO:0007669"/>
    <property type="project" value="InterPro"/>
</dbReference>
<dbReference type="AlphaFoldDB" id="A0A2T3A7M7"/>
<name>A0A2T3A7M7_9PEZI</name>
<dbReference type="EMBL" id="KZ678444">
    <property type="protein sequence ID" value="PSR84377.1"/>
    <property type="molecule type" value="Genomic_DNA"/>
</dbReference>
<sequence length="1157" mass="131000">MGRKARGTTRFSGANTSNTAGAAVDLARFQTGQLYGRLVAEKTKDTRLRMWDTWNEFLRVYYPAASPDLCGKIWQWLAGDCIVDQNRAAGYCKQFLRYFVDLSVQEVIVWGSEERQSRQQITCVTSVNSMWKTLIAAAQEQVLDKLALQTGRQLVIARQQGPRGAADDGISARITRWIGTVLKEDCNLTIDSEYEKVAATCKDMELLLRALWARADDIPMSADNRVTMHIYLLILYVSGCRPGMLEDILWKHLQLYLISDPDSHSGRRFFLDPVLLFNKLKVDSVLLSSERRKFKFSAGLMPTLLLDMTHMIVVWAVHKGALEHDFPSITAMLQKPHLDSGPTTFQWKEDFKDKRPFTMSYNTFRRHFKRLCLVAGLQSPPKPYFLRIGAGENLEDTGIPMSTISRIIGHTPSVHKKSYQSGRVRFDLQRAAFGNLAGDSRQLFQDLSHAWKDFDAKAPIYMTRAQQEEMNSRRDITEHEKRISEMKNNGATSAQISTERERLGQLRKRLEELAILARRDEYFMNKTRSKLMGTQPPNEQLEEELPWPRRHEKLDVNSLLRAWESSTVLDAKAEARFLAATTWLGHFLAGTASEIRMDQNVVENLRAQPHSQSSSVITSSSAATEQPDDGPEDHTITQLLFIPKGKSSKCVICYKSFKRRAGLTQHYTLAHLSVLQRIFACPICQAATSSPPEFSNHVEREHGKQYAPYFTTKLSFFLEPTKTSTVSQVVCCICSTHVKAHDFFPKHFNRRHATDARIKEREFECCECVDAQKLDIDGWVDHLAINHGLPDAKRCPFCDCFFQPQGLAPHIQRSHFRQGQTSPMSCPICEEHNGLVIPLQDYASWRLHALVFKHCIDTPHQSTVPSNSTRKCKLEGSDLTAPTHASISRDTLEGASSTWRIQSLYHKDVIELGHGPIDNTLLTLPKADQPKEPRSRRSSPPNLTDLDHDLVDAIIWQRANKSLLATPNNTTHAEKYPRRQSMQMLLLDVNTGQREPQSLTGSTVCESPFITPGSPTLNCYTAPLPTSFSQPSSEPHPQQRECMALPVLPALSFDGRTERPQQPPSGKTNIAMGYKRKRDSQEHLAEPPFTKKTRMTKKDIVSPVPRVTRARHRKLSGPQEQAANLPLAKERPTQHSGTRRSARLQHKLCIPCVPTSE</sequence>
<dbReference type="SUPFAM" id="SSF56349">
    <property type="entry name" value="DNA breaking-rejoining enzymes"/>
    <property type="match status" value="1"/>
</dbReference>
<dbReference type="PROSITE" id="PS00028">
    <property type="entry name" value="ZINC_FINGER_C2H2_1"/>
    <property type="match status" value="1"/>
</dbReference>
<keyword evidence="1" id="KW-0233">DNA recombination</keyword>
<dbReference type="OrthoDB" id="5243844at2759"/>
<feature type="domain" description="C2H2-type" evidence="5">
    <location>
        <begin position="648"/>
        <end position="671"/>
    </location>
</feature>
<dbReference type="Gene3D" id="1.10.443.10">
    <property type="entry name" value="Intergrase catalytic core"/>
    <property type="match status" value="1"/>
</dbReference>
<dbReference type="PANTHER" id="PTHR37535:SF3">
    <property type="entry name" value="FLUG DOMAIN-CONTAINING PROTEIN"/>
    <property type="match status" value="1"/>
</dbReference>
<dbReference type="GO" id="GO:0006310">
    <property type="term" value="P:DNA recombination"/>
    <property type="evidence" value="ECO:0007669"/>
    <property type="project" value="UniProtKB-KW"/>
</dbReference>
<dbReference type="InterPro" id="IPR013762">
    <property type="entry name" value="Integrase-like_cat_sf"/>
</dbReference>
<dbReference type="Gene3D" id="3.30.160.60">
    <property type="entry name" value="Classic Zinc Finger"/>
    <property type="match status" value="1"/>
</dbReference>
<gene>
    <name evidence="6" type="ORF">BD289DRAFT_434265</name>
</gene>
<organism evidence="6 7">
    <name type="scientific">Coniella lustricola</name>
    <dbReference type="NCBI Taxonomy" id="2025994"/>
    <lineage>
        <taxon>Eukaryota</taxon>
        <taxon>Fungi</taxon>
        <taxon>Dikarya</taxon>
        <taxon>Ascomycota</taxon>
        <taxon>Pezizomycotina</taxon>
        <taxon>Sordariomycetes</taxon>
        <taxon>Sordariomycetidae</taxon>
        <taxon>Diaporthales</taxon>
        <taxon>Schizoparmaceae</taxon>
        <taxon>Coniella</taxon>
    </lineage>
</organism>
<feature type="region of interest" description="Disordered" evidence="4">
    <location>
        <begin position="606"/>
        <end position="634"/>
    </location>
</feature>
<dbReference type="Pfam" id="PF11917">
    <property type="entry name" value="DUF3435"/>
    <property type="match status" value="1"/>
</dbReference>
<feature type="region of interest" description="Disordered" evidence="4">
    <location>
        <begin position="1054"/>
        <end position="1142"/>
    </location>
</feature>
<protein>
    <recommendedName>
        <fullName evidence="5">C2H2-type domain-containing protein</fullName>
    </recommendedName>
</protein>
<proteinExistence type="predicted"/>
<dbReference type="InParanoid" id="A0A2T3A7M7"/>
<accession>A0A2T3A7M7</accession>
<dbReference type="Proteomes" id="UP000241462">
    <property type="component" value="Unassembled WGS sequence"/>
</dbReference>
<evidence type="ECO:0000256" key="4">
    <source>
        <dbReference type="SAM" id="MobiDB-lite"/>
    </source>
</evidence>
<dbReference type="GO" id="GO:0003677">
    <property type="term" value="F:DNA binding"/>
    <property type="evidence" value="ECO:0007669"/>
    <property type="project" value="InterPro"/>
</dbReference>
<feature type="region of interest" description="Disordered" evidence="4">
    <location>
        <begin position="919"/>
        <end position="945"/>
    </location>
</feature>
<evidence type="ECO:0000313" key="6">
    <source>
        <dbReference type="EMBL" id="PSR84377.1"/>
    </source>
</evidence>
<dbReference type="InterPro" id="IPR021842">
    <property type="entry name" value="DUF3435"/>
</dbReference>
<keyword evidence="3" id="KW-0175">Coiled coil</keyword>
<keyword evidence="2" id="KW-0862">Zinc</keyword>
<dbReference type="InterPro" id="IPR011010">
    <property type="entry name" value="DNA_brk_join_enz"/>
</dbReference>
<dbReference type="GO" id="GO:0008270">
    <property type="term" value="F:zinc ion binding"/>
    <property type="evidence" value="ECO:0007669"/>
    <property type="project" value="UniProtKB-KW"/>
</dbReference>
<reference evidence="6 7" key="1">
    <citation type="journal article" date="2018" name="Mycol. Prog.">
        <title>Coniella lustricola, a new species from submerged detritus.</title>
        <authorList>
            <person name="Raudabaugh D.B."/>
            <person name="Iturriaga T."/>
            <person name="Carver A."/>
            <person name="Mondo S."/>
            <person name="Pangilinan J."/>
            <person name="Lipzen A."/>
            <person name="He G."/>
            <person name="Amirebrahimi M."/>
            <person name="Grigoriev I.V."/>
            <person name="Miller A.N."/>
        </authorList>
    </citation>
    <scope>NUCLEOTIDE SEQUENCE [LARGE SCALE GENOMIC DNA]</scope>
    <source>
        <strain evidence="6 7">B22-T-1</strain>
    </source>
</reference>
<dbReference type="SMART" id="SM00355">
    <property type="entry name" value="ZnF_C2H2"/>
    <property type="match status" value="4"/>
</dbReference>
<evidence type="ECO:0000256" key="1">
    <source>
        <dbReference type="ARBA" id="ARBA00023172"/>
    </source>
</evidence>
<evidence type="ECO:0000259" key="5">
    <source>
        <dbReference type="PROSITE" id="PS50157"/>
    </source>
</evidence>
<evidence type="ECO:0000256" key="2">
    <source>
        <dbReference type="PROSITE-ProRule" id="PRU00042"/>
    </source>
</evidence>
<dbReference type="PANTHER" id="PTHR37535">
    <property type="entry name" value="FLUG DOMAIN PROTEIN"/>
    <property type="match status" value="1"/>
</dbReference>
<keyword evidence="2" id="KW-0863">Zinc-finger</keyword>
<dbReference type="InterPro" id="IPR013087">
    <property type="entry name" value="Znf_C2H2_type"/>
</dbReference>
<dbReference type="PROSITE" id="PS50157">
    <property type="entry name" value="ZINC_FINGER_C2H2_2"/>
    <property type="match status" value="1"/>
</dbReference>